<feature type="domain" description="ParB-like N-terminal" evidence="2">
    <location>
        <begin position="60"/>
        <end position="153"/>
    </location>
</feature>
<evidence type="ECO:0000313" key="3">
    <source>
        <dbReference type="EMBL" id="CUX03463.1"/>
    </source>
</evidence>
<dbReference type="EMBL" id="FBVY01000047">
    <property type="protein sequence ID" value="CUX03463.1"/>
    <property type="molecule type" value="Genomic_DNA"/>
</dbReference>
<dbReference type="SUPFAM" id="SSF110849">
    <property type="entry name" value="ParB/Sulfiredoxin"/>
    <property type="match status" value="1"/>
</dbReference>
<organism evidence="3 4">
    <name type="scientific">Agrobacterium genomosp. 2 str. CFBP 5494</name>
    <dbReference type="NCBI Taxonomy" id="1183436"/>
    <lineage>
        <taxon>Bacteria</taxon>
        <taxon>Pseudomonadati</taxon>
        <taxon>Pseudomonadota</taxon>
        <taxon>Alphaproteobacteria</taxon>
        <taxon>Hyphomicrobiales</taxon>
        <taxon>Rhizobiaceae</taxon>
        <taxon>Rhizobium/Agrobacterium group</taxon>
        <taxon>Agrobacterium</taxon>
        <taxon>Agrobacterium tumefaciens complex</taxon>
    </lineage>
</organism>
<gene>
    <name evidence="3" type="ORF">AGR2A_pb10171</name>
</gene>
<dbReference type="GO" id="GO:0003677">
    <property type="term" value="F:DNA binding"/>
    <property type="evidence" value="ECO:0007669"/>
    <property type="project" value="InterPro"/>
</dbReference>
<dbReference type="NCBIfam" id="TIGR00180">
    <property type="entry name" value="parB_part"/>
    <property type="match status" value="1"/>
</dbReference>
<dbReference type="Pfam" id="PF02195">
    <property type="entry name" value="ParB_N"/>
    <property type="match status" value="1"/>
</dbReference>
<dbReference type="CDD" id="cd16405">
    <property type="entry name" value="RepB_like_N"/>
    <property type="match status" value="1"/>
</dbReference>
<reference evidence="3 4" key="1">
    <citation type="submission" date="2016-01" db="EMBL/GenBank/DDBJ databases">
        <authorList>
            <person name="Regsiter A."/>
            <person name="william w."/>
        </authorList>
    </citation>
    <scope>NUCLEOTIDE SEQUENCE [LARGE SCALE GENOMIC DNA]</scope>
    <source>
        <strain evidence="3 4">CFBP 5494</strain>
    </source>
</reference>
<dbReference type="SMART" id="SM00470">
    <property type="entry name" value="ParB"/>
    <property type="match status" value="1"/>
</dbReference>
<dbReference type="InterPro" id="IPR037972">
    <property type="entry name" value="RepB_N"/>
</dbReference>
<dbReference type="GO" id="GO:0007059">
    <property type="term" value="P:chromosome segregation"/>
    <property type="evidence" value="ECO:0007669"/>
    <property type="project" value="TreeGrafter"/>
</dbReference>
<sequence length="331" mass="36309">MSRKDSRGLFANVLAQQAASAPQSTKTASPHLMKVAAGVRQIQERGEALDKLLAEGDRIVEVDADDVAPSSLQDRFDGSYSDAAIDEIVQSMTERGQIVPGMVRPTKSGSKPYQIVFGRRRLAAAKRLGVKFRAIVRELTDEQAVVFQGEENTNRNDLSYIEKCVFAQLQEQAGYGRDTIIASLATGKSHVSEMLRVAATIPRDTLTLIGRSPDIGRRRWMEFSELWAARNDAWDVVREALHNTGVNDSERFAVALTALKSANVSTRSQSASDRHEISANGLVLATIDHAKAGAKLNFTKAVSREFVEFLGDRLPALHAEYQEQIKSGLKG</sequence>
<dbReference type="PANTHER" id="PTHR33375:SF1">
    <property type="entry name" value="CHROMOSOME-PARTITIONING PROTEIN PARB-RELATED"/>
    <property type="match status" value="1"/>
</dbReference>
<proteinExistence type="inferred from homology"/>
<comment type="caution">
    <text evidence="3">The sequence shown here is derived from an EMBL/GenBank/DDBJ whole genome shotgun (WGS) entry which is preliminary data.</text>
</comment>
<evidence type="ECO:0000313" key="4">
    <source>
        <dbReference type="Proteomes" id="UP000191933"/>
    </source>
</evidence>
<dbReference type="Gene3D" id="3.90.1530.30">
    <property type="match status" value="1"/>
</dbReference>
<dbReference type="Pfam" id="PF07506">
    <property type="entry name" value="RepB"/>
    <property type="match status" value="1"/>
</dbReference>
<dbReference type="AlphaFoldDB" id="A0A9W5B7R1"/>
<protein>
    <submittedName>
        <fullName evidence="3">Plasmid partitioning protein RepB</fullName>
    </submittedName>
</protein>
<dbReference type="InterPro" id="IPR036086">
    <property type="entry name" value="ParB/Sulfiredoxin_sf"/>
</dbReference>
<dbReference type="Proteomes" id="UP000191933">
    <property type="component" value="Unassembled WGS sequence"/>
</dbReference>
<dbReference type="RefSeq" id="WP_080823745.1">
    <property type="nucleotide sequence ID" value="NZ_LT009721.1"/>
</dbReference>
<dbReference type="InterPro" id="IPR003115">
    <property type="entry name" value="ParB_N"/>
</dbReference>
<dbReference type="InterPro" id="IPR017819">
    <property type="entry name" value="Plasmid_partition_RepB"/>
</dbReference>
<accession>A0A9W5B7R1</accession>
<dbReference type="InterPro" id="IPR004437">
    <property type="entry name" value="ParB/RepB/Spo0J"/>
</dbReference>
<dbReference type="InterPro" id="IPR011111">
    <property type="entry name" value="Plasmid_RepB"/>
</dbReference>
<evidence type="ECO:0000256" key="1">
    <source>
        <dbReference type="ARBA" id="ARBA00006295"/>
    </source>
</evidence>
<keyword evidence="4" id="KW-1185">Reference proteome</keyword>
<dbReference type="PANTHER" id="PTHR33375">
    <property type="entry name" value="CHROMOSOME-PARTITIONING PROTEIN PARB-RELATED"/>
    <property type="match status" value="1"/>
</dbReference>
<dbReference type="NCBIfam" id="TIGR03454">
    <property type="entry name" value="partition_RepB"/>
    <property type="match status" value="1"/>
</dbReference>
<name>A0A9W5B7R1_9HYPH</name>
<dbReference type="Gene3D" id="1.10.10.2830">
    <property type="match status" value="1"/>
</dbReference>
<dbReference type="InterPro" id="IPR050336">
    <property type="entry name" value="Chromosome_partition/occlusion"/>
</dbReference>
<comment type="similarity">
    <text evidence="1">Belongs to the ParB family.</text>
</comment>
<evidence type="ECO:0000259" key="2">
    <source>
        <dbReference type="SMART" id="SM00470"/>
    </source>
</evidence>
<dbReference type="SUPFAM" id="SSF109709">
    <property type="entry name" value="KorB DNA-binding domain-like"/>
    <property type="match status" value="1"/>
</dbReference>
<dbReference type="GO" id="GO:0005694">
    <property type="term" value="C:chromosome"/>
    <property type="evidence" value="ECO:0007669"/>
    <property type="project" value="TreeGrafter"/>
</dbReference>